<dbReference type="InParanoid" id="G3WFJ1"/>
<sequence length="474" mass="54405">MTLPPVQIDYSKLALLTRKRGTCSPVGLTKAQLLKIKDETDKYLEMKWKGLTKEEAAGYRNSYQKNICIDMLQHGYHKSFCEFFTLLKMWHALREAGGIRSIFWMQTPLEDLPEKLDQMYFFLTRAEDAELAGRYEEMYNNIFALARYFDNPDDKWLRDYFYGRCFKIGQLIKVDGGRKLAEAYANLGLLHEENGNFEEAVENYEAFSDMTEGRLWQDANGHLLNSIACENLRRIYTLLAEKMLKDKQYKQAIRTLLKACERAKQGGDKKMEGEAAFALGLAYHSTGESELARSALEIFSDISIALDDAVGLSRAYEAIAKVLASQGKPMEAVAYLEKVVEIAKNTDQKRRLVEACTLLGDIYNAKGFYTKACEFFKQAFDTTGEFRDIPLVDETKVHYGIAKAHQMMTTINKFIESSDYNSLNNLLTWKENRSEFFPEPTVDKSSDSKNEWPSRQLTPESDINSSSEDEEYNY</sequence>
<name>G3WFJ1_SARHA</name>
<dbReference type="OMA" id="QLAWMSG"/>
<evidence type="ECO:0000256" key="3">
    <source>
        <dbReference type="ARBA" id="ARBA00022737"/>
    </source>
</evidence>
<dbReference type="HOGENOM" id="CLU_041196_1_0_1"/>
<dbReference type="GO" id="GO:0044782">
    <property type="term" value="P:cilium organization"/>
    <property type="evidence" value="ECO:0007669"/>
    <property type="project" value="Ensembl"/>
</dbReference>
<keyword evidence="3" id="KW-0677">Repeat</keyword>
<dbReference type="Pfam" id="PF13181">
    <property type="entry name" value="TPR_8"/>
    <property type="match status" value="3"/>
</dbReference>
<dbReference type="eggNOG" id="ENOG502QQ2U">
    <property type="taxonomic scope" value="Eukaryota"/>
</dbReference>
<proteinExistence type="predicted"/>
<protein>
    <recommendedName>
        <fullName evidence="5">Tetratricopeptide repeat protein 29</fullName>
    </recommendedName>
</protein>
<feature type="repeat" description="TPR" evidence="7">
    <location>
        <begin position="181"/>
        <end position="214"/>
    </location>
</feature>
<dbReference type="InterPro" id="IPR011990">
    <property type="entry name" value="TPR-like_helical_dom_sf"/>
</dbReference>
<evidence type="ECO:0000256" key="7">
    <source>
        <dbReference type="PROSITE-ProRule" id="PRU00339"/>
    </source>
</evidence>
<evidence type="ECO:0000313" key="9">
    <source>
        <dbReference type="Ensembl" id="ENSSHAP00000014196.1"/>
    </source>
</evidence>
<dbReference type="PANTHER" id="PTHR46630:SF1">
    <property type="entry name" value="TETRATRICOPEPTIDE REPEAT PROTEIN 29"/>
    <property type="match status" value="1"/>
</dbReference>
<evidence type="ECO:0000256" key="4">
    <source>
        <dbReference type="ARBA" id="ARBA00022803"/>
    </source>
</evidence>
<evidence type="ECO:0000313" key="10">
    <source>
        <dbReference type="Proteomes" id="UP000007648"/>
    </source>
</evidence>
<dbReference type="OrthoDB" id="626167at2759"/>
<dbReference type="RefSeq" id="XP_003773204.2">
    <property type="nucleotide sequence ID" value="XM_003773156.3"/>
</dbReference>
<reference evidence="9 10" key="1">
    <citation type="journal article" date="2011" name="Proc. Natl. Acad. Sci. U.S.A.">
        <title>Genetic diversity and population structure of the endangered marsupial Sarcophilus harrisii (Tasmanian devil).</title>
        <authorList>
            <person name="Miller W."/>
            <person name="Hayes V.M."/>
            <person name="Ratan A."/>
            <person name="Petersen D.C."/>
            <person name="Wittekindt N.E."/>
            <person name="Miller J."/>
            <person name="Walenz B."/>
            <person name="Knight J."/>
            <person name="Qi J."/>
            <person name="Zhao F."/>
            <person name="Wang Q."/>
            <person name="Bedoya-Reina O.C."/>
            <person name="Katiyar N."/>
            <person name="Tomsho L.P."/>
            <person name="Kasson L.M."/>
            <person name="Hardie R.A."/>
            <person name="Woodbridge P."/>
            <person name="Tindall E.A."/>
            <person name="Bertelsen M.F."/>
            <person name="Dixon D."/>
            <person name="Pyecroft S."/>
            <person name="Helgen K.M."/>
            <person name="Lesk A.M."/>
            <person name="Pringle T.H."/>
            <person name="Patterson N."/>
            <person name="Zhang Y."/>
            <person name="Kreiss A."/>
            <person name="Woods G.M."/>
            <person name="Jones M.E."/>
            <person name="Schuster S.C."/>
        </authorList>
    </citation>
    <scope>NUCLEOTIDE SEQUENCE [LARGE SCALE GENOMIC DNA]</scope>
</reference>
<dbReference type="Proteomes" id="UP000007648">
    <property type="component" value="Unassembled WGS sequence"/>
</dbReference>
<dbReference type="GO" id="GO:0005737">
    <property type="term" value="C:cytoplasm"/>
    <property type="evidence" value="ECO:0007669"/>
    <property type="project" value="UniProtKB-SubCell"/>
</dbReference>
<dbReference type="Gene3D" id="1.25.40.10">
    <property type="entry name" value="Tetratricopeptide repeat domain"/>
    <property type="match status" value="2"/>
</dbReference>
<comment type="subcellular location">
    <subcellularLocation>
        <location evidence="1">Cytoplasm</location>
    </subcellularLocation>
</comment>
<dbReference type="Ensembl" id="ENSSHAT00000014314.2">
    <property type="protein sequence ID" value="ENSSHAP00000014196.1"/>
    <property type="gene ID" value="ENSSHAG00000012136.2"/>
</dbReference>
<evidence type="ECO:0000256" key="5">
    <source>
        <dbReference type="ARBA" id="ARBA00040665"/>
    </source>
</evidence>
<organism evidence="9 10">
    <name type="scientific">Sarcophilus harrisii</name>
    <name type="common">Tasmanian devil</name>
    <name type="synonym">Sarcophilus laniarius</name>
    <dbReference type="NCBI Taxonomy" id="9305"/>
    <lineage>
        <taxon>Eukaryota</taxon>
        <taxon>Metazoa</taxon>
        <taxon>Chordata</taxon>
        <taxon>Craniata</taxon>
        <taxon>Vertebrata</taxon>
        <taxon>Euteleostomi</taxon>
        <taxon>Mammalia</taxon>
        <taxon>Metatheria</taxon>
        <taxon>Dasyuromorphia</taxon>
        <taxon>Dasyuridae</taxon>
        <taxon>Sarcophilus</taxon>
    </lineage>
</organism>
<dbReference type="FunCoup" id="G3WFJ1">
    <property type="interactions" value="12"/>
</dbReference>
<dbReference type="RefSeq" id="XP_031797862.1">
    <property type="nucleotide sequence ID" value="XM_031942002.1"/>
</dbReference>
<dbReference type="InterPro" id="IPR051476">
    <property type="entry name" value="Bac_ResReg_Asp_Phosphatase"/>
</dbReference>
<dbReference type="AlphaFoldDB" id="G3WFJ1"/>
<dbReference type="PROSITE" id="PS50005">
    <property type="entry name" value="TPR"/>
    <property type="match status" value="1"/>
</dbReference>
<evidence type="ECO:0000256" key="2">
    <source>
        <dbReference type="ARBA" id="ARBA00022490"/>
    </source>
</evidence>
<keyword evidence="2" id="KW-0963">Cytoplasm</keyword>
<accession>G3WFJ1</accession>
<reference evidence="9" key="2">
    <citation type="submission" date="2025-08" db="UniProtKB">
        <authorList>
            <consortium name="Ensembl"/>
        </authorList>
    </citation>
    <scope>IDENTIFICATION</scope>
</reference>
<keyword evidence="10" id="KW-1185">Reference proteome</keyword>
<feature type="compositionally biased region" description="Basic and acidic residues" evidence="8">
    <location>
        <begin position="438"/>
        <end position="452"/>
    </location>
</feature>
<dbReference type="CTD" id="83894"/>
<gene>
    <name evidence="9" type="primary">TTC29</name>
</gene>
<dbReference type="GeneTree" id="ENSGT00390000008611"/>
<keyword evidence="4 7" id="KW-0802">TPR repeat</keyword>
<dbReference type="InterPro" id="IPR019734">
    <property type="entry name" value="TPR_rpt"/>
</dbReference>
<dbReference type="GeneID" id="100919012"/>
<dbReference type="STRING" id="9305.ENSSHAP00000014196"/>
<evidence type="ECO:0000256" key="6">
    <source>
        <dbReference type="ARBA" id="ARBA00044739"/>
    </source>
</evidence>
<evidence type="ECO:0000256" key="8">
    <source>
        <dbReference type="SAM" id="MobiDB-lite"/>
    </source>
</evidence>
<dbReference type="GO" id="GO:0036126">
    <property type="term" value="C:sperm flagellum"/>
    <property type="evidence" value="ECO:0007669"/>
    <property type="project" value="Ensembl"/>
</dbReference>
<dbReference type="KEGG" id="shr:100919012"/>
<dbReference type="SUPFAM" id="SSF48452">
    <property type="entry name" value="TPR-like"/>
    <property type="match status" value="1"/>
</dbReference>
<dbReference type="GO" id="GO:0003341">
    <property type="term" value="P:cilium movement"/>
    <property type="evidence" value="ECO:0007669"/>
    <property type="project" value="Ensembl"/>
</dbReference>
<feature type="region of interest" description="Disordered" evidence="8">
    <location>
        <begin position="438"/>
        <end position="474"/>
    </location>
</feature>
<comment type="function">
    <text evidence="6">Axonemal protein which is implicated in axonemal and/or peri-axonemal structure assembly and regulates flagellum assembly and beating and therefore sperm motility.</text>
</comment>
<evidence type="ECO:0000256" key="1">
    <source>
        <dbReference type="ARBA" id="ARBA00004496"/>
    </source>
</evidence>
<dbReference type="SMART" id="SM00028">
    <property type="entry name" value="TPR"/>
    <property type="match status" value="4"/>
</dbReference>
<dbReference type="PANTHER" id="PTHR46630">
    <property type="entry name" value="TETRATRICOPEPTIDE REPEAT PROTEIN 29"/>
    <property type="match status" value="1"/>
</dbReference>
<reference evidence="9" key="3">
    <citation type="submission" date="2025-09" db="UniProtKB">
        <authorList>
            <consortium name="Ensembl"/>
        </authorList>
    </citation>
    <scope>IDENTIFICATION</scope>
</reference>